<dbReference type="STRING" id="29539.SAMN02745716_0039"/>
<dbReference type="EMBL" id="FNWJ01000001">
    <property type="protein sequence ID" value="SEH10192.1"/>
    <property type="molecule type" value="Genomic_DNA"/>
</dbReference>
<name>A0A1H6FIF0_THEAL</name>
<keyword evidence="2" id="KW-1185">Reference proteome</keyword>
<evidence type="ECO:0000313" key="1">
    <source>
        <dbReference type="EMBL" id="SEH10192.1"/>
    </source>
</evidence>
<gene>
    <name evidence="1" type="ORF">SAMN02745716_0039</name>
</gene>
<reference evidence="2" key="1">
    <citation type="submission" date="2016-10" db="EMBL/GenBank/DDBJ databases">
        <authorList>
            <person name="Varghese N."/>
            <person name="Submissions S."/>
        </authorList>
    </citation>
    <scope>NUCLEOTIDE SEQUENCE [LARGE SCALE GENOMIC DNA]</scope>
    <source>
        <strain evidence="2">ATCC 35263</strain>
    </source>
</reference>
<sequence>MSRLAAVARALDDFLFERVTLDERATNHGRPRALRRAREAPLRAQRCAAFGELVASEQGERSYADRTTPSSRALALGVLSLRPRAGATTLARVLALVAQARRPGFGPTPVVSLASARDLPESAAADADVRPPRCDAQRGLRPALGCARTVARRLGAAGIAAVSCGRLCLLAVPQSAADRALRPQELASSLDRLRTIAPYLGVSVLVADLGRRALDDPVLGALDALVVVAGADTHPALFELMLTVSSAPTEQGAAIVAVAIRGAPTTRQRPACDAAAAVGGRAECVQLPHAPLAARLARAGLTAGALAAPANRVWSLAFETVRASRRAYCGAASPLA</sequence>
<dbReference type="RefSeq" id="WP_143038479.1">
    <property type="nucleotide sequence ID" value="NZ_FNWJ01000001.1"/>
</dbReference>
<protein>
    <submittedName>
        <fullName evidence="1">Uncharacterized protein</fullName>
    </submittedName>
</protein>
<accession>A0A1H6FIF0</accession>
<organism evidence="1 2">
    <name type="scientific">Thermoleophilum album</name>
    <dbReference type="NCBI Taxonomy" id="29539"/>
    <lineage>
        <taxon>Bacteria</taxon>
        <taxon>Bacillati</taxon>
        <taxon>Actinomycetota</taxon>
        <taxon>Thermoleophilia</taxon>
        <taxon>Thermoleophilales</taxon>
        <taxon>Thermoleophilaceae</taxon>
        <taxon>Thermoleophilum</taxon>
    </lineage>
</organism>
<proteinExistence type="predicted"/>
<dbReference type="AlphaFoldDB" id="A0A1H6FIF0"/>
<evidence type="ECO:0000313" key="2">
    <source>
        <dbReference type="Proteomes" id="UP000222056"/>
    </source>
</evidence>
<dbReference type="Proteomes" id="UP000222056">
    <property type="component" value="Unassembled WGS sequence"/>
</dbReference>